<dbReference type="NCBIfam" id="TIGR01444">
    <property type="entry name" value="fkbM_fam"/>
    <property type="match status" value="1"/>
</dbReference>
<name>A0A918UPS6_9CAUL</name>
<keyword evidence="3" id="KW-1185">Reference proteome</keyword>
<dbReference type="RefSeq" id="WP_189485139.1">
    <property type="nucleotide sequence ID" value="NZ_BMZB01000001.1"/>
</dbReference>
<protein>
    <recommendedName>
        <fullName evidence="1">Methyltransferase FkbM domain-containing protein</fullName>
    </recommendedName>
</protein>
<evidence type="ECO:0000313" key="2">
    <source>
        <dbReference type="EMBL" id="GGZ25721.1"/>
    </source>
</evidence>
<sequence>MSNEANTSDKLLAHIDGLLERERAFREDFSHSLKREILAHIDHKLDRLLARPQALPLTQSARVFMHTNDGHRLILDMKEKFMALHLLEHGQWEDHLRRVMAAILTPGGTYIDIGANIGVHLLYAGHLVGPSGKCIAFEPHPVTYAICHENLEINGLLERVLLFDEAVSDVAGQVLDFEYFTQHPAMSGFKVSAERLEKFHGDVQTIKVNTTTIEALINAHDIEPDLIKIDIEGFEIFALKGAGDTIGTSNRTCYVIEYEKALTCSVLGYDPIAEIYDLFAGKGYLALALRSDLTIVKLDRDAILQDIAGDYLFVRPDGPHWPQIAALMT</sequence>
<dbReference type="Proteomes" id="UP000662572">
    <property type="component" value="Unassembled WGS sequence"/>
</dbReference>
<feature type="domain" description="Methyltransferase FkbM" evidence="1">
    <location>
        <begin position="112"/>
        <end position="260"/>
    </location>
</feature>
<dbReference type="SUPFAM" id="SSF53335">
    <property type="entry name" value="S-adenosyl-L-methionine-dependent methyltransferases"/>
    <property type="match status" value="1"/>
</dbReference>
<dbReference type="InterPro" id="IPR052514">
    <property type="entry name" value="SAM-dependent_MTase"/>
</dbReference>
<proteinExistence type="predicted"/>
<evidence type="ECO:0000313" key="3">
    <source>
        <dbReference type="Proteomes" id="UP000662572"/>
    </source>
</evidence>
<dbReference type="AlphaFoldDB" id="A0A918UPS6"/>
<dbReference type="InterPro" id="IPR029063">
    <property type="entry name" value="SAM-dependent_MTases_sf"/>
</dbReference>
<reference evidence="2" key="1">
    <citation type="journal article" date="2014" name="Int. J. Syst. Evol. Microbiol.">
        <title>Complete genome sequence of Corynebacterium casei LMG S-19264T (=DSM 44701T), isolated from a smear-ripened cheese.</title>
        <authorList>
            <consortium name="US DOE Joint Genome Institute (JGI-PGF)"/>
            <person name="Walter F."/>
            <person name="Albersmeier A."/>
            <person name="Kalinowski J."/>
            <person name="Ruckert C."/>
        </authorList>
    </citation>
    <scope>NUCLEOTIDE SEQUENCE</scope>
    <source>
        <strain evidence="2">KCTC 32296</strain>
    </source>
</reference>
<dbReference type="EMBL" id="BMZB01000001">
    <property type="protein sequence ID" value="GGZ25721.1"/>
    <property type="molecule type" value="Genomic_DNA"/>
</dbReference>
<accession>A0A918UPS6</accession>
<reference evidence="2" key="2">
    <citation type="submission" date="2020-09" db="EMBL/GenBank/DDBJ databases">
        <authorList>
            <person name="Sun Q."/>
            <person name="Kim S."/>
        </authorList>
    </citation>
    <scope>NUCLEOTIDE SEQUENCE</scope>
    <source>
        <strain evidence="2">KCTC 32296</strain>
    </source>
</reference>
<dbReference type="PANTHER" id="PTHR34203:SF15">
    <property type="entry name" value="SLL1173 PROTEIN"/>
    <property type="match status" value="1"/>
</dbReference>
<dbReference type="Pfam" id="PF05050">
    <property type="entry name" value="Methyltransf_21"/>
    <property type="match status" value="1"/>
</dbReference>
<organism evidence="2 3">
    <name type="scientific">Asticcacaulis endophyticus</name>
    <dbReference type="NCBI Taxonomy" id="1395890"/>
    <lineage>
        <taxon>Bacteria</taxon>
        <taxon>Pseudomonadati</taxon>
        <taxon>Pseudomonadota</taxon>
        <taxon>Alphaproteobacteria</taxon>
        <taxon>Caulobacterales</taxon>
        <taxon>Caulobacteraceae</taxon>
        <taxon>Asticcacaulis</taxon>
    </lineage>
</organism>
<gene>
    <name evidence="2" type="ORF">GCM10011273_08920</name>
</gene>
<dbReference type="PANTHER" id="PTHR34203">
    <property type="entry name" value="METHYLTRANSFERASE, FKBM FAMILY PROTEIN"/>
    <property type="match status" value="1"/>
</dbReference>
<evidence type="ECO:0000259" key="1">
    <source>
        <dbReference type="Pfam" id="PF05050"/>
    </source>
</evidence>
<dbReference type="Gene3D" id="3.40.50.150">
    <property type="entry name" value="Vaccinia Virus protein VP39"/>
    <property type="match status" value="1"/>
</dbReference>
<comment type="caution">
    <text evidence="2">The sequence shown here is derived from an EMBL/GenBank/DDBJ whole genome shotgun (WGS) entry which is preliminary data.</text>
</comment>
<dbReference type="InterPro" id="IPR006342">
    <property type="entry name" value="FkbM_mtfrase"/>
</dbReference>